<keyword evidence="6 9" id="KW-1133">Transmembrane helix</keyword>
<keyword evidence="8" id="KW-0807">Transducer</keyword>
<feature type="transmembrane region" description="Helical" evidence="9">
    <location>
        <begin position="271"/>
        <end position="290"/>
    </location>
</feature>
<dbReference type="Gene3D" id="1.20.1070.10">
    <property type="entry name" value="Rhodopsin 7-helix transmembrane proteins"/>
    <property type="match status" value="1"/>
</dbReference>
<dbReference type="FunFam" id="1.20.1070.10:FF:000001">
    <property type="entry name" value="Olfactory receptor"/>
    <property type="match status" value="1"/>
</dbReference>
<evidence type="ECO:0000256" key="8">
    <source>
        <dbReference type="ARBA" id="ARBA00023224"/>
    </source>
</evidence>
<dbReference type="PANTHER" id="PTHR26453">
    <property type="entry name" value="OLFACTORY RECEPTOR"/>
    <property type="match status" value="1"/>
</dbReference>
<dbReference type="GO" id="GO:0004930">
    <property type="term" value="F:G protein-coupled receptor activity"/>
    <property type="evidence" value="ECO:0007669"/>
    <property type="project" value="InterPro"/>
</dbReference>
<dbReference type="PROSITE" id="PS50262">
    <property type="entry name" value="G_PROTEIN_RECEP_F1_2"/>
    <property type="match status" value="1"/>
</dbReference>
<keyword evidence="3" id="KW-0716">Sensory transduction</keyword>
<evidence type="ECO:0000256" key="6">
    <source>
        <dbReference type="ARBA" id="ARBA00022989"/>
    </source>
</evidence>
<feature type="transmembrane region" description="Helical" evidence="9">
    <location>
        <begin position="59"/>
        <end position="78"/>
    </location>
</feature>
<sequence>MDLFNQTSFEEFILVGFSQNMQLCVLLFVALLPIYIFTLFANIFLIFTVLISPNLHLPMYYFLCNLSLIDVCFSSTCLPKVLIDTLSRRRTISVQGCIIQMNIGSFLGGTQCLLLAVMAYDRYVAICLPLYYKIIMNRRMCRNLTFIVWSGSLFMSIVPPISRPLVFCVENKLDHFVCEVLAVLELACGKVAFYQISILFVGLITLVTPLVFIVGSYILIISSILKIRSAGGRYKTFSTCASHLTVVSVFFGTWITMYMGKTKSFYSNLKYISVVYGVVNPVLNPLIYSLRNNEVKEAFKKIMNKYSLQGPMGISGPLET</sequence>
<gene>
    <name evidence="11" type="ORF">GDO54_009970</name>
</gene>
<evidence type="ECO:0000256" key="9">
    <source>
        <dbReference type="SAM" id="Phobius"/>
    </source>
</evidence>
<dbReference type="Pfam" id="PF13853">
    <property type="entry name" value="7tm_4"/>
    <property type="match status" value="1"/>
</dbReference>
<keyword evidence="4 9" id="KW-0812">Transmembrane</keyword>
<dbReference type="GO" id="GO:0004984">
    <property type="term" value="F:olfactory receptor activity"/>
    <property type="evidence" value="ECO:0007669"/>
    <property type="project" value="InterPro"/>
</dbReference>
<feature type="domain" description="G-protein coupled receptors family 1 profile" evidence="10">
    <location>
        <begin position="41"/>
        <end position="288"/>
    </location>
</feature>
<dbReference type="GO" id="GO:0005886">
    <property type="term" value="C:plasma membrane"/>
    <property type="evidence" value="ECO:0007669"/>
    <property type="project" value="UniProtKB-SubCell"/>
</dbReference>
<evidence type="ECO:0000256" key="1">
    <source>
        <dbReference type="ARBA" id="ARBA00004651"/>
    </source>
</evidence>
<keyword evidence="2" id="KW-1003">Cell membrane</keyword>
<protein>
    <recommendedName>
        <fullName evidence="10">G-protein coupled receptors family 1 profile domain-containing protein</fullName>
    </recommendedName>
</protein>
<dbReference type="Proteomes" id="UP001181693">
    <property type="component" value="Unassembled WGS sequence"/>
</dbReference>
<dbReference type="AlphaFoldDB" id="A0AAV3AKM9"/>
<proteinExistence type="predicted"/>
<keyword evidence="7 9" id="KW-0472">Membrane</keyword>
<name>A0AAV3AKM9_PYXAD</name>
<feature type="transmembrane region" description="Helical" evidence="9">
    <location>
        <begin position="144"/>
        <end position="162"/>
    </location>
</feature>
<evidence type="ECO:0000256" key="2">
    <source>
        <dbReference type="ARBA" id="ARBA00022475"/>
    </source>
</evidence>
<dbReference type="PRINTS" id="PR00245">
    <property type="entry name" value="OLFACTORYR"/>
</dbReference>
<feature type="transmembrane region" description="Helical" evidence="9">
    <location>
        <begin position="192"/>
        <end position="225"/>
    </location>
</feature>
<evidence type="ECO:0000259" key="10">
    <source>
        <dbReference type="PROSITE" id="PS50262"/>
    </source>
</evidence>
<feature type="transmembrane region" description="Helical" evidence="9">
    <location>
        <begin position="237"/>
        <end position="259"/>
    </location>
</feature>
<reference evidence="11" key="1">
    <citation type="thesis" date="2020" institute="ProQuest LLC" country="789 East Eisenhower Parkway, Ann Arbor, MI, USA">
        <title>Comparative Genomics and Chromosome Evolution.</title>
        <authorList>
            <person name="Mudd A.B."/>
        </authorList>
    </citation>
    <scope>NUCLEOTIDE SEQUENCE</scope>
    <source>
        <strain evidence="11">1538</strain>
        <tissue evidence="11">Blood</tissue>
    </source>
</reference>
<dbReference type="InterPro" id="IPR017452">
    <property type="entry name" value="GPCR_Rhodpsn_7TM"/>
</dbReference>
<evidence type="ECO:0000256" key="7">
    <source>
        <dbReference type="ARBA" id="ARBA00023136"/>
    </source>
</evidence>
<evidence type="ECO:0000313" key="11">
    <source>
        <dbReference type="EMBL" id="DBA25595.1"/>
    </source>
</evidence>
<dbReference type="InterPro" id="IPR000725">
    <property type="entry name" value="Olfact_rcpt"/>
</dbReference>
<keyword evidence="5" id="KW-0552">Olfaction</keyword>
<organism evidence="11 12">
    <name type="scientific">Pyxicephalus adspersus</name>
    <name type="common">African bullfrog</name>
    <dbReference type="NCBI Taxonomy" id="30357"/>
    <lineage>
        <taxon>Eukaryota</taxon>
        <taxon>Metazoa</taxon>
        <taxon>Chordata</taxon>
        <taxon>Craniata</taxon>
        <taxon>Vertebrata</taxon>
        <taxon>Euteleostomi</taxon>
        <taxon>Amphibia</taxon>
        <taxon>Batrachia</taxon>
        <taxon>Anura</taxon>
        <taxon>Neobatrachia</taxon>
        <taxon>Ranoidea</taxon>
        <taxon>Pyxicephalidae</taxon>
        <taxon>Pyxicephalinae</taxon>
        <taxon>Pyxicephalus</taxon>
    </lineage>
</organism>
<accession>A0AAV3AKM9</accession>
<comment type="subcellular location">
    <subcellularLocation>
        <location evidence="1">Cell membrane</location>
        <topology evidence="1">Multi-pass membrane protein</topology>
    </subcellularLocation>
</comment>
<keyword evidence="12" id="KW-1185">Reference proteome</keyword>
<dbReference type="PRINTS" id="PR00237">
    <property type="entry name" value="GPCRRHODOPSN"/>
</dbReference>
<dbReference type="InterPro" id="IPR000276">
    <property type="entry name" value="GPCR_Rhodpsn"/>
</dbReference>
<evidence type="ECO:0000256" key="5">
    <source>
        <dbReference type="ARBA" id="ARBA00022725"/>
    </source>
</evidence>
<feature type="transmembrane region" description="Helical" evidence="9">
    <location>
        <begin position="23"/>
        <end position="47"/>
    </location>
</feature>
<comment type="caution">
    <text evidence="11">The sequence shown here is derived from an EMBL/GenBank/DDBJ whole genome shotgun (WGS) entry which is preliminary data.</text>
</comment>
<dbReference type="EMBL" id="DYDO01000004">
    <property type="protein sequence ID" value="DBA25595.1"/>
    <property type="molecule type" value="Genomic_DNA"/>
</dbReference>
<dbReference type="SUPFAM" id="SSF81321">
    <property type="entry name" value="Family A G protein-coupled receptor-like"/>
    <property type="match status" value="1"/>
</dbReference>
<evidence type="ECO:0000256" key="4">
    <source>
        <dbReference type="ARBA" id="ARBA00022692"/>
    </source>
</evidence>
<evidence type="ECO:0000256" key="3">
    <source>
        <dbReference type="ARBA" id="ARBA00022606"/>
    </source>
</evidence>
<evidence type="ECO:0000313" key="12">
    <source>
        <dbReference type="Proteomes" id="UP001181693"/>
    </source>
</evidence>